<keyword evidence="1" id="KW-1277">Toxin-antitoxin system</keyword>
<name>G7WJ57_DESOD</name>
<dbReference type="Gene3D" id="3.30.2310.20">
    <property type="entry name" value="RelE-like"/>
    <property type="match status" value="1"/>
</dbReference>
<dbReference type="InterPro" id="IPR007712">
    <property type="entry name" value="RelE/ParE_toxin"/>
</dbReference>
<protein>
    <submittedName>
        <fullName evidence="2">Plasmid stabilization system protein</fullName>
    </submittedName>
</protein>
<dbReference type="AlphaFoldDB" id="G7WJ57"/>
<keyword evidence="3" id="KW-1185">Reference proteome</keyword>
<dbReference type="EMBL" id="CP003108">
    <property type="protein sequence ID" value="AET70369.1"/>
    <property type="molecule type" value="Genomic_DNA"/>
</dbReference>
<reference evidence="2 3" key="2">
    <citation type="journal article" date="2012" name="J. Bacteriol.">
        <title>Complete genome sequences of Desulfosporosinus orientis DSM765T, Desulfosporosinus youngiae DSM17734T, Desulfosporosinus meridiei DSM13257T, and Desulfosporosinus acidiphilus DSM22704T.</title>
        <authorList>
            <person name="Pester M."/>
            <person name="Brambilla E."/>
            <person name="Alazard D."/>
            <person name="Rattei T."/>
            <person name="Weinmaier T."/>
            <person name="Han J."/>
            <person name="Lucas S."/>
            <person name="Lapidus A."/>
            <person name="Cheng J.F."/>
            <person name="Goodwin L."/>
            <person name="Pitluck S."/>
            <person name="Peters L."/>
            <person name="Ovchinnikova G."/>
            <person name="Teshima H."/>
            <person name="Detter J.C."/>
            <person name="Han C.S."/>
            <person name="Tapia R."/>
            <person name="Land M.L."/>
            <person name="Hauser L."/>
            <person name="Kyrpides N.C."/>
            <person name="Ivanova N.N."/>
            <person name="Pagani I."/>
            <person name="Huntmann M."/>
            <person name="Wei C.L."/>
            <person name="Davenport K.W."/>
            <person name="Daligault H."/>
            <person name="Chain P.S."/>
            <person name="Chen A."/>
            <person name="Mavromatis K."/>
            <person name="Markowitz V."/>
            <person name="Szeto E."/>
            <person name="Mikhailova N."/>
            <person name="Pati A."/>
            <person name="Wagner M."/>
            <person name="Woyke T."/>
            <person name="Ollivier B."/>
            <person name="Klenk H.P."/>
            <person name="Spring S."/>
            <person name="Loy A."/>
        </authorList>
    </citation>
    <scope>NUCLEOTIDE SEQUENCE [LARGE SCALE GENOMIC DNA]</scope>
    <source>
        <strain evidence="3">ATCC 19365 / DSM 765 / NCIMB 8382 / VKM B-1628</strain>
    </source>
</reference>
<dbReference type="HOGENOM" id="CLU_3250531_0_0_9"/>
<dbReference type="Proteomes" id="UP000006346">
    <property type="component" value="Chromosome"/>
</dbReference>
<dbReference type="PATRIC" id="fig|768706.3.peg.5058"/>
<dbReference type="Pfam" id="PF05016">
    <property type="entry name" value="ParE_toxin"/>
    <property type="match status" value="1"/>
</dbReference>
<reference evidence="3" key="1">
    <citation type="submission" date="2011-11" db="EMBL/GenBank/DDBJ databases">
        <title>Complete sequence of Desulfosporosinus orientis DSM 765.</title>
        <authorList>
            <person name="Lucas S."/>
            <person name="Han J."/>
            <person name="Lapidus A."/>
            <person name="Cheng J.-F."/>
            <person name="Goodwin L."/>
            <person name="Pitluck S."/>
            <person name="Peters L."/>
            <person name="Ovchinnikova G."/>
            <person name="Teshima H."/>
            <person name="Detter J.C."/>
            <person name="Han C."/>
            <person name="Tapia R."/>
            <person name="Land M."/>
            <person name="Hauser L."/>
            <person name="Kyrpides N."/>
            <person name="Ivanova N."/>
            <person name="Pagani I."/>
            <person name="Pester M."/>
            <person name="Spring S."/>
            <person name="Ollivier B."/>
            <person name="Rattei T."/>
            <person name="Klenk H.-P."/>
            <person name="Wagner M."/>
            <person name="Loy A."/>
            <person name="Woyke T."/>
        </authorList>
    </citation>
    <scope>NUCLEOTIDE SEQUENCE [LARGE SCALE GENOMIC DNA]</scope>
    <source>
        <strain evidence="3">ATCC 19365 / DSM 765 / NCIMB 8382 / VKM B-1628</strain>
    </source>
</reference>
<accession>G7WJ57</accession>
<proteinExistence type="predicted"/>
<dbReference type="eggNOG" id="COG3668">
    <property type="taxonomic scope" value="Bacteria"/>
</dbReference>
<dbReference type="RefSeq" id="WP_014187175.1">
    <property type="nucleotide sequence ID" value="NC_016584.1"/>
</dbReference>
<sequence length="42" mass="4554">MGKVEYSPKALEDLQKIKAYIIENFGVDAAQKALVKITGSVS</sequence>
<dbReference type="InterPro" id="IPR035093">
    <property type="entry name" value="RelE/ParE_toxin_dom_sf"/>
</dbReference>
<organism evidence="2 3">
    <name type="scientific">Desulfosporosinus orientis (strain ATCC 19365 / DSM 765 / NCIMB 8382 / VKM B-1628 / Singapore I)</name>
    <name type="common">Desulfotomaculum orientis</name>
    <dbReference type="NCBI Taxonomy" id="768706"/>
    <lineage>
        <taxon>Bacteria</taxon>
        <taxon>Bacillati</taxon>
        <taxon>Bacillota</taxon>
        <taxon>Clostridia</taxon>
        <taxon>Eubacteriales</taxon>
        <taxon>Desulfitobacteriaceae</taxon>
        <taxon>Desulfosporosinus</taxon>
    </lineage>
</organism>
<gene>
    <name evidence="2" type="ordered locus">Desor_4974</name>
</gene>
<dbReference type="KEGG" id="dor:Desor_4974"/>
<evidence type="ECO:0000256" key="1">
    <source>
        <dbReference type="ARBA" id="ARBA00022649"/>
    </source>
</evidence>
<evidence type="ECO:0000313" key="3">
    <source>
        <dbReference type="Proteomes" id="UP000006346"/>
    </source>
</evidence>
<evidence type="ECO:0000313" key="2">
    <source>
        <dbReference type="EMBL" id="AET70369.1"/>
    </source>
</evidence>